<comment type="caution">
    <text evidence="1">The sequence shown here is derived from an EMBL/GenBank/DDBJ whole genome shotgun (WGS) entry which is preliminary data.</text>
</comment>
<evidence type="ECO:0000313" key="1">
    <source>
        <dbReference type="EMBL" id="KKL13639.1"/>
    </source>
</evidence>
<feature type="non-terminal residue" evidence="1">
    <location>
        <position position="489"/>
    </location>
</feature>
<sequence>SSRPIILLATGLADREARVIKINDDANTVEDTQTSQKPMTDGVIYRHDGIDQDAEVAYFCNGSGEDVLRQRIKDGTYSSASHTAKADHLGVVGADLWRSEGYLVSKLTLNTDPGIDTNWAVTKIPVGRPLYPVNKILDLGGSPLCLTGEGVFRYNPAPRSARFDNLTPFITPHPDNGKGGFMDGRGRVYYPTETEGILVLTFGSQSQQRPLRFNFVDRDTPSGRIGAMTADDEHIYAAVNPGSIRTEQLSLYVQKVVDEGGGGEAWTNYTTEATDLKYTTTIDLTDLDNVNNDYLYIGATEPFWDLFLEVLDKHGGTARAWSMEFSAGSGSWTATTEYDSTYSGVRRGTVSFGLGGIIGDIVADGSWQKDTVNSITDRYWVRLSANGTMTGTGTIWRVSIAPYRPPIDKDLFPQTGPALAGALPHILVGSWRGETLVWHQVWTLQSPQIEQLLIGRTTGRNSFGRQTLWAITDTGFFHMPIGPSAHPSR</sequence>
<gene>
    <name evidence="1" type="ORF">LCGC14_2523750</name>
</gene>
<dbReference type="AlphaFoldDB" id="A0A0F9AVM2"/>
<name>A0A0F9AVM2_9ZZZZ</name>
<organism evidence="1">
    <name type="scientific">marine sediment metagenome</name>
    <dbReference type="NCBI Taxonomy" id="412755"/>
    <lineage>
        <taxon>unclassified sequences</taxon>
        <taxon>metagenomes</taxon>
        <taxon>ecological metagenomes</taxon>
    </lineage>
</organism>
<accession>A0A0F9AVM2</accession>
<protein>
    <submittedName>
        <fullName evidence="1">Uncharacterized protein</fullName>
    </submittedName>
</protein>
<dbReference type="EMBL" id="LAZR01040777">
    <property type="protein sequence ID" value="KKL13639.1"/>
    <property type="molecule type" value="Genomic_DNA"/>
</dbReference>
<feature type="non-terminal residue" evidence="1">
    <location>
        <position position="1"/>
    </location>
</feature>
<reference evidence="1" key="1">
    <citation type="journal article" date="2015" name="Nature">
        <title>Complex archaea that bridge the gap between prokaryotes and eukaryotes.</title>
        <authorList>
            <person name="Spang A."/>
            <person name="Saw J.H."/>
            <person name="Jorgensen S.L."/>
            <person name="Zaremba-Niedzwiedzka K."/>
            <person name="Martijn J."/>
            <person name="Lind A.E."/>
            <person name="van Eijk R."/>
            <person name="Schleper C."/>
            <person name="Guy L."/>
            <person name="Ettema T.J."/>
        </authorList>
    </citation>
    <scope>NUCLEOTIDE SEQUENCE</scope>
</reference>
<proteinExistence type="predicted"/>